<dbReference type="InterPro" id="IPR042092">
    <property type="entry name" value="PsdUridine_s_RsuA/RluB/E/F_cat"/>
</dbReference>
<dbReference type="RefSeq" id="WP_005683068.1">
    <property type="nucleotide sequence ID" value="NZ_ADNC01000002.1"/>
</dbReference>
<dbReference type="Pfam" id="PF00849">
    <property type="entry name" value="PseudoU_synth_2"/>
    <property type="match status" value="1"/>
</dbReference>
<evidence type="ECO:0000256" key="1">
    <source>
        <dbReference type="ARBA" id="ARBA00008348"/>
    </source>
</evidence>
<evidence type="ECO:0000256" key="2">
    <source>
        <dbReference type="ARBA" id="ARBA00023235"/>
    </source>
</evidence>
<dbReference type="GO" id="GO:0003723">
    <property type="term" value="F:RNA binding"/>
    <property type="evidence" value="ECO:0007669"/>
    <property type="project" value="UniProtKB-KW"/>
</dbReference>
<dbReference type="STRING" id="747682.MALL_0163"/>
<dbReference type="PANTHER" id="PTHR47683:SF2">
    <property type="entry name" value="RNA-BINDING S4 DOMAIN-CONTAINING PROTEIN"/>
    <property type="match status" value="1"/>
</dbReference>
<dbReference type="GO" id="GO:0000455">
    <property type="term" value="P:enzyme-directed rRNA pseudouridine synthesis"/>
    <property type="evidence" value="ECO:0007669"/>
    <property type="project" value="UniProtKB-ARBA"/>
</dbReference>
<dbReference type="InterPro" id="IPR018496">
    <property type="entry name" value="PsdUridine_synth_RsuA/RluB_CS"/>
</dbReference>
<dbReference type="FunFam" id="3.10.290.10:FF:000003">
    <property type="entry name" value="Pseudouridine synthase"/>
    <property type="match status" value="1"/>
</dbReference>
<dbReference type="Gene3D" id="3.10.290.10">
    <property type="entry name" value="RNA-binding S4 domain"/>
    <property type="match status" value="1"/>
</dbReference>
<reference evidence="6 7" key="1">
    <citation type="submission" date="2010-03" db="EMBL/GenBank/DDBJ databases">
        <authorList>
            <person name="Glass J.I."/>
            <person name="Benders G.A."/>
            <person name="Durkin A.S."/>
            <person name="Farmerie W.G."/>
            <person name="Hlavinka K."/>
            <person name="Hostetler J."/>
            <person name="Jackson J."/>
            <person name="May M.A."/>
            <person name="Miller R.H."/>
            <person name="Paralanov V."/>
            <person name="Radune D."/>
            <person name="Szczypinski B."/>
            <person name="Brown D.R."/>
        </authorList>
    </citation>
    <scope>NUCLEOTIDE SEQUENCE [LARGE SCALE GENOMIC DNA]</scope>
    <source>
        <strain evidence="6 7">A21JP2</strain>
    </source>
</reference>
<dbReference type="SUPFAM" id="SSF55120">
    <property type="entry name" value="Pseudouridine synthase"/>
    <property type="match status" value="1"/>
</dbReference>
<dbReference type="Pfam" id="PF01479">
    <property type="entry name" value="S4"/>
    <property type="match status" value="1"/>
</dbReference>
<organism evidence="6 7">
    <name type="scientific">Mycoplasmopsis alligatoris A21JP2</name>
    <dbReference type="NCBI Taxonomy" id="747682"/>
    <lineage>
        <taxon>Bacteria</taxon>
        <taxon>Bacillati</taxon>
        <taxon>Mycoplasmatota</taxon>
        <taxon>Mycoplasmoidales</taxon>
        <taxon>Metamycoplasmataceae</taxon>
        <taxon>Mycoplasmopsis</taxon>
    </lineage>
</organism>
<dbReference type="PROSITE" id="PS01149">
    <property type="entry name" value="PSI_RSU"/>
    <property type="match status" value="1"/>
</dbReference>
<dbReference type="Gene3D" id="3.30.70.1560">
    <property type="entry name" value="Alpha-L RNA-binding motif"/>
    <property type="match status" value="1"/>
</dbReference>
<evidence type="ECO:0000313" key="7">
    <source>
        <dbReference type="Proteomes" id="UP000004757"/>
    </source>
</evidence>
<protein>
    <recommendedName>
        <fullName evidence="4">Pseudouridine synthase</fullName>
        <ecNumber evidence="4">5.4.99.-</ecNumber>
    </recommendedName>
</protein>
<dbReference type="EMBL" id="ADNC01000002">
    <property type="protein sequence ID" value="EFF41798.1"/>
    <property type="molecule type" value="Genomic_DNA"/>
</dbReference>
<comment type="caution">
    <text evidence="6">The sequence shown here is derived from an EMBL/GenBank/DDBJ whole genome shotgun (WGS) entry which is preliminary data.</text>
</comment>
<keyword evidence="3" id="KW-0694">RNA-binding</keyword>
<dbReference type="InterPro" id="IPR020094">
    <property type="entry name" value="TruA/RsuA/RluB/E/F_N"/>
</dbReference>
<dbReference type="EC" id="5.4.99.-" evidence="4"/>
<dbReference type="InterPro" id="IPR036986">
    <property type="entry name" value="S4_RNA-bd_sf"/>
</dbReference>
<dbReference type="GO" id="GO:0120159">
    <property type="term" value="F:rRNA pseudouridine synthase activity"/>
    <property type="evidence" value="ECO:0007669"/>
    <property type="project" value="UniProtKB-ARBA"/>
</dbReference>
<comment type="similarity">
    <text evidence="1 4">Belongs to the pseudouridine synthase RsuA family.</text>
</comment>
<evidence type="ECO:0000313" key="6">
    <source>
        <dbReference type="EMBL" id="EFF41798.1"/>
    </source>
</evidence>
<dbReference type="AlphaFoldDB" id="D4XV05"/>
<evidence type="ECO:0000259" key="5">
    <source>
        <dbReference type="SMART" id="SM00363"/>
    </source>
</evidence>
<dbReference type="PROSITE" id="PS50889">
    <property type="entry name" value="S4"/>
    <property type="match status" value="1"/>
</dbReference>
<evidence type="ECO:0000256" key="4">
    <source>
        <dbReference type="RuleBase" id="RU003887"/>
    </source>
</evidence>
<gene>
    <name evidence="6" type="ORF">MALL_0163</name>
</gene>
<dbReference type="SUPFAM" id="SSF55174">
    <property type="entry name" value="Alpha-L RNA-binding motif"/>
    <property type="match status" value="1"/>
</dbReference>
<dbReference type="InterPro" id="IPR006145">
    <property type="entry name" value="PsdUridine_synth_RsuA/RluA"/>
</dbReference>
<name>D4XV05_9BACT</name>
<proteinExistence type="inferred from homology"/>
<dbReference type="Proteomes" id="UP000004757">
    <property type="component" value="Unassembled WGS sequence"/>
</dbReference>
<dbReference type="CDD" id="cd02870">
    <property type="entry name" value="PseudoU_synth_RsuA_like"/>
    <property type="match status" value="1"/>
</dbReference>
<dbReference type="InterPro" id="IPR050343">
    <property type="entry name" value="RsuA_PseudoU_synthase"/>
</dbReference>
<dbReference type="Gene3D" id="3.30.70.580">
    <property type="entry name" value="Pseudouridine synthase I, catalytic domain, N-terminal subdomain"/>
    <property type="match status" value="1"/>
</dbReference>
<dbReference type="PANTHER" id="PTHR47683">
    <property type="entry name" value="PSEUDOURIDINE SYNTHASE FAMILY PROTEIN-RELATED"/>
    <property type="match status" value="1"/>
</dbReference>
<dbReference type="InterPro" id="IPR002942">
    <property type="entry name" value="S4_RNA-bd"/>
</dbReference>
<keyword evidence="2 4" id="KW-0413">Isomerase</keyword>
<keyword evidence="7" id="KW-1185">Reference proteome</keyword>
<dbReference type="InterPro" id="IPR000748">
    <property type="entry name" value="PsdUridine_synth_RsuA/RluB/E/F"/>
</dbReference>
<dbReference type="SMART" id="SM00363">
    <property type="entry name" value="S4"/>
    <property type="match status" value="1"/>
</dbReference>
<dbReference type="NCBIfam" id="TIGR00093">
    <property type="entry name" value="pseudouridine synthase"/>
    <property type="match status" value="1"/>
</dbReference>
<dbReference type="eggNOG" id="COG1187">
    <property type="taxonomic scope" value="Bacteria"/>
</dbReference>
<evidence type="ECO:0000256" key="3">
    <source>
        <dbReference type="PROSITE-ProRule" id="PRU00182"/>
    </source>
</evidence>
<dbReference type="InterPro" id="IPR020103">
    <property type="entry name" value="PsdUridine_synth_cat_dom_sf"/>
</dbReference>
<accession>D4XV05</accession>
<sequence>MERIQKLLAQAGIASRRKAEELITKGLVKINGDVATIGQKATFNDKISVNGKEIVQEKKVYFVLNKPSKTVCTLKDNFNRRKVVDLIETNLRIFPVGRLDYDTTGVLILTNDGELSNKLIHPKYNIIRKYRARLDEPLSKDDIKELNNEQLINGKPSKQVVEQIDTKSYLVTLTQGTYHHVKELFSKVGRLVINLKRVEFAGIGVDKIPMGEYRSLNMKEIKTLHNLVKEEKNVKEK</sequence>
<dbReference type="CDD" id="cd00165">
    <property type="entry name" value="S4"/>
    <property type="match status" value="1"/>
</dbReference>
<feature type="domain" description="RNA-binding S4" evidence="5">
    <location>
        <begin position="2"/>
        <end position="60"/>
    </location>
</feature>